<sequence length="709" mass="79553">MLIPAVVSLRSLSSGVQNFAIHSQDAESIRTSLRLELALNIVEDQKAISGRLGLELVSSQFVDDCHSQLLRDKKEDFERLQDIVAGAESKGDNAKDNLKEEFETHMYKPLVDIIDYIASFGGSTPKRRWIHSEAHVTGNDMPYSKPDLRLGGLSGELKTWRDLAAFGEVKPKAVQGMAPGQAVKASDALIQSGDYARLHLAGSPFRLFSIALMITGNNFQVGIFDRAGVVVSPAANIWTDTNTFIRVVRRLTCDLSRIEMGCDPSVFELPSHAELYPFIREKAGSLGVPRDSLDYPAFLVQCRKRNSALDGIDTCSRPGCDREDWEVHEWLTIGPPVWVSLSLFGRGTSIWRVMPYNPDNFDSNAEVCILKNTWRNSHRVSESEIYETVDGGPDGVANFYYGSDAVFPRVATSPAISVVNIRNTDYRINRANLLDIPTHRSIEPTAMLHRLILKTVGRPLWDAVDYADLLKGFRAALLGHEKLYKQGILHRDISASNILLAVGAAEEGKEGFITDLEFARLRQIRQTRTRDNDDGTETIAKAWTDPTRGLLMTGTVQFMATAKLNAFRGTPSAAGFTDQVNHDLESFIWVFAYTVMRRLMIEKRLDPDSRKHIHKWFRDCFCSLSIATIISNRLARIPLKLPISIDNDVLPDPIQDLLVWLDERVQYNQPANERLAKFKNQGRNVILIVRPLTHELLLDPIETTISELQ</sequence>
<keyword evidence="2" id="KW-1185">Reference proteome</keyword>
<name>A0ACB7IR19_PLECO</name>
<comment type="caution">
    <text evidence="1">The sequence shown here is derived from an EMBL/GenBank/DDBJ whole genome shotgun (WGS) entry which is preliminary data.</text>
</comment>
<evidence type="ECO:0000313" key="2">
    <source>
        <dbReference type="Proteomes" id="UP000824881"/>
    </source>
</evidence>
<reference evidence="1 2" key="1">
    <citation type="journal article" date="2021" name="Appl. Environ. Microbiol.">
        <title>Genetic linkage and physical mapping for an oyster mushroom Pleurotus cornucopiae and QTL analysis for the trait cap color.</title>
        <authorList>
            <person name="Zhang Y."/>
            <person name="Gao W."/>
            <person name="Sonnenberg A."/>
            <person name="Chen Q."/>
            <person name="Zhang J."/>
            <person name="Huang C."/>
        </authorList>
    </citation>
    <scope>NUCLEOTIDE SEQUENCE [LARGE SCALE GENOMIC DNA]</scope>
    <source>
        <strain evidence="1">CCMSSC00406</strain>
    </source>
</reference>
<dbReference type="EMBL" id="WQMT02000007">
    <property type="protein sequence ID" value="KAG9220286.1"/>
    <property type="molecule type" value="Genomic_DNA"/>
</dbReference>
<dbReference type="Proteomes" id="UP000824881">
    <property type="component" value="Unassembled WGS sequence"/>
</dbReference>
<evidence type="ECO:0000313" key="1">
    <source>
        <dbReference type="EMBL" id="KAG9220286.1"/>
    </source>
</evidence>
<organism evidence="1 2">
    <name type="scientific">Pleurotus cornucopiae</name>
    <name type="common">Cornucopia mushroom</name>
    <dbReference type="NCBI Taxonomy" id="5321"/>
    <lineage>
        <taxon>Eukaryota</taxon>
        <taxon>Fungi</taxon>
        <taxon>Dikarya</taxon>
        <taxon>Basidiomycota</taxon>
        <taxon>Agaricomycotina</taxon>
        <taxon>Agaricomycetes</taxon>
        <taxon>Agaricomycetidae</taxon>
        <taxon>Agaricales</taxon>
        <taxon>Pleurotineae</taxon>
        <taxon>Pleurotaceae</taxon>
        <taxon>Pleurotus</taxon>
    </lineage>
</organism>
<gene>
    <name evidence="1" type="ORF">CCMSSC00406_0006351</name>
</gene>
<protein>
    <submittedName>
        <fullName evidence="1">Uncharacterized protein</fullName>
    </submittedName>
</protein>
<proteinExistence type="predicted"/>
<accession>A0ACB7IR19</accession>